<keyword evidence="1" id="KW-1185">Reference proteome</keyword>
<evidence type="ECO:0000313" key="1">
    <source>
        <dbReference type="Proteomes" id="UP000050640"/>
    </source>
</evidence>
<dbReference type="Proteomes" id="UP000050640">
    <property type="component" value="Unplaced"/>
</dbReference>
<accession>A0A0R3RUB0</accession>
<evidence type="ECO:0000313" key="2">
    <source>
        <dbReference type="WBParaSite" id="EEL_0000560401-mRNA-1"/>
    </source>
</evidence>
<dbReference type="WBParaSite" id="EEL_0000560401-mRNA-1">
    <property type="protein sequence ID" value="EEL_0000560401-mRNA-1"/>
    <property type="gene ID" value="EEL_0000560401"/>
</dbReference>
<name>A0A0R3RUB0_9BILA</name>
<dbReference type="AlphaFoldDB" id="A0A0R3RUB0"/>
<reference evidence="2" key="1">
    <citation type="submission" date="2017-02" db="UniProtKB">
        <authorList>
            <consortium name="WormBaseParasite"/>
        </authorList>
    </citation>
    <scope>IDENTIFICATION</scope>
</reference>
<organism evidence="1 2">
    <name type="scientific">Elaeophora elaphi</name>
    <dbReference type="NCBI Taxonomy" id="1147741"/>
    <lineage>
        <taxon>Eukaryota</taxon>
        <taxon>Metazoa</taxon>
        <taxon>Ecdysozoa</taxon>
        <taxon>Nematoda</taxon>
        <taxon>Chromadorea</taxon>
        <taxon>Rhabditida</taxon>
        <taxon>Spirurina</taxon>
        <taxon>Spiruromorpha</taxon>
        <taxon>Filarioidea</taxon>
        <taxon>Onchocercidae</taxon>
        <taxon>Elaeophora</taxon>
    </lineage>
</organism>
<proteinExistence type="predicted"/>
<protein>
    <submittedName>
        <fullName evidence="2">Uncharacterized protein</fullName>
    </submittedName>
</protein>
<sequence length="68" mass="7505">MAQGCSVGLFDGGVRCFDQPVILLGRGGHFQLDGHYCLCNGDMCNRNSQIWVQHGPKKFYSQRQEGGS</sequence>